<keyword evidence="2" id="KW-0238">DNA-binding</keyword>
<name>A0A7X2NFT2_9FIRM</name>
<dbReference type="GO" id="GO:0003677">
    <property type="term" value="F:DNA binding"/>
    <property type="evidence" value="ECO:0007669"/>
    <property type="project" value="UniProtKB-KW"/>
</dbReference>
<dbReference type="Pfam" id="PF10531">
    <property type="entry name" value="SLBB"/>
    <property type="match status" value="1"/>
</dbReference>
<dbReference type="InterPro" id="IPR019554">
    <property type="entry name" value="Soluble_ligand-bd"/>
</dbReference>
<dbReference type="GO" id="GO:0006281">
    <property type="term" value="P:DNA repair"/>
    <property type="evidence" value="ECO:0007669"/>
    <property type="project" value="InterPro"/>
</dbReference>
<evidence type="ECO:0000313" key="3">
    <source>
        <dbReference type="Proteomes" id="UP000461754"/>
    </source>
</evidence>
<dbReference type="InterPro" id="IPR010994">
    <property type="entry name" value="RuvA_2-like"/>
</dbReference>
<feature type="domain" description="Helix-hairpin-helix DNA-binding motif class 1" evidence="1">
    <location>
        <begin position="146"/>
        <end position="165"/>
    </location>
</feature>
<dbReference type="Proteomes" id="UP000461754">
    <property type="component" value="Unassembled WGS sequence"/>
</dbReference>
<dbReference type="SUPFAM" id="SSF47781">
    <property type="entry name" value="RuvA domain 2-like"/>
    <property type="match status" value="1"/>
</dbReference>
<dbReference type="EMBL" id="VUMO01000004">
    <property type="protein sequence ID" value="MSS19653.1"/>
    <property type="molecule type" value="Genomic_DNA"/>
</dbReference>
<dbReference type="SMART" id="SM00278">
    <property type="entry name" value="HhH1"/>
    <property type="match status" value="2"/>
</dbReference>
<evidence type="ECO:0000313" key="2">
    <source>
        <dbReference type="EMBL" id="MSS19653.1"/>
    </source>
</evidence>
<reference evidence="2 3" key="1">
    <citation type="submission" date="2019-08" db="EMBL/GenBank/DDBJ databases">
        <title>In-depth cultivation of the pig gut microbiome towards novel bacterial diversity and tailored functional studies.</title>
        <authorList>
            <person name="Wylensek D."/>
            <person name="Hitch T.C.A."/>
            <person name="Clavel T."/>
        </authorList>
    </citation>
    <scope>NUCLEOTIDE SEQUENCE [LARGE SCALE GENOMIC DNA]</scope>
    <source>
        <strain evidence="2 3">RF-744-FAT-4</strain>
    </source>
</reference>
<dbReference type="AlphaFoldDB" id="A0A7X2NFT2"/>
<dbReference type="InterPro" id="IPR051675">
    <property type="entry name" value="Endo/Exo/Phosphatase_dom_1"/>
</dbReference>
<gene>
    <name evidence="2" type="ORF">FYJ52_04440</name>
</gene>
<dbReference type="Gene3D" id="3.10.560.10">
    <property type="entry name" value="Outer membrane lipoprotein wza domain like"/>
    <property type="match status" value="1"/>
</dbReference>
<keyword evidence="3" id="KW-1185">Reference proteome</keyword>
<feature type="domain" description="Helix-hairpin-helix DNA-binding motif class 1" evidence="1">
    <location>
        <begin position="176"/>
        <end position="195"/>
    </location>
</feature>
<protein>
    <submittedName>
        <fullName evidence="2">ComEA family DNA-binding protein</fullName>
    </submittedName>
</protein>
<dbReference type="InterPro" id="IPR004509">
    <property type="entry name" value="Competence_ComEA_HhH"/>
</dbReference>
<dbReference type="Pfam" id="PF12836">
    <property type="entry name" value="HHH_3"/>
    <property type="match status" value="1"/>
</dbReference>
<dbReference type="PANTHER" id="PTHR21180:SF32">
    <property type="entry name" value="ENDONUCLEASE_EXONUCLEASE_PHOSPHATASE FAMILY DOMAIN-CONTAINING PROTEIN 1"/>
    <property type="match status" value="1"/>
</dbReference>
<proteinExistence type="predicted"/>
<dbReference type="GO" id="GO:0015628">
    <property type="term" value="P:protein secretion by the type II secretion system"/>
    <property type="evidence" value="ECO:0007669"/>
    <property type="project" value="TreeGrafter"/>
</dbReference>
<accession>A0A7X2NFT2</accession>
<sequence length="198" mass="21234">MAMDARSKRQKRHRIKILVGVVIVGALVAIYGVKSYQKNELLLSKSAASSEQETSVESSSSKIYVHVTGAVNQPGVYQLKADARGIDAVNAARGLTGDADGDAVNLAAKLKDGQKLNIPTKTQTQQVQTAGTSSQAKVNINTATKEQLMALPGIGEVLAQNIIDYRTKNGAFSDPSQIKNVNRIGDKLYEQLKDLIIV</sequence>
<evidence type="ECO:0000259" key="1">
    <source>
        <dbReference type="SMART" id="SM00278"/>
    </source>
</evidence>
<organism evidence="2 3">
    <name type="scientific">Pseudoramibacter porci</name>
    <dbReference type="NCBI Taxonomy" id="2606631"/>
    <lineage>
        <taxon>Bacteria</taxon>
        <taxon>Bacillati</taxon>
        <taxon>Bacillota</taxon>
        <taxon>Clostridia</taxon>
        <taxon>Eubacteriales</taxon>
        <taxon>Eubacteriaceae</taxon>
        <taxon>Pseudoramibacter</taxon>
    </lineage>
</organism>
<dbReference type="Gene3D" id="1.10.150.310">
    <property type="entry name" value="Tex RuvX-like domain-like"/>
    <property type="match status" value="1"/>
</dbReference>
<dbReference type="InterPro" id="IPR003583">
    <property type="entry name" value="Hlx-hairpin-Hlx_DNA-bd_motif"/>
</dbReference>
<dbReference type="GO" id="GO:0015627">
    <property type="term" value="C:type II protein secretion system complex"/>
    <property type="evidence" value="ECO:0007669"/>
    <property type="project" value="TreeGrafter"/>
</dbReference>
<comment type="caution">
    <text evidence="2">The sequence shown here is derived from an EMBL/GenBank/DDBJ whole genome shotgun (WGS) entry which is preliminary data.</text>
</comment>
<dbReference type="PANTHER" id="PTHR21180">
    <property type="entry name" value="ENDONUCLEASE/EXONUCLEASE/PHOSPHATASE FAMILY DOMAIN-CONTAINING PROTEIN 1"/>
    <property type="match status" value="1"/>
</dbReference>
<dbReference type="NCBIfam" id="TIGR00426">
    <property type="entry name" value="competence protein ComEA helix-hairpin-helix repeat region"/>
    <property type="match status" value="1"/>
</dbReference>